<organism evidence="1 2">
    <name type="scientific">Hibiscus sabdariffa</name>
    <name type="common">roselle</name>
    <dbReference type="NCBI Taxonomy" id="183260"/>
    <lineage>
        <taxon>Eukaryota</taxon>
        <taxon>Viridiplantae</taxon>
        <taxon>Streptophyta</taxon>
        <taxon>Embryophyta</taxon>
        <taxon>Tracheophyta</taxon>
        <taxon>Spermatophyta</taxon>
        <taxon>Magnoliopsida</taxon>
        <taxon>eudicotyledons</taxon>
        <taxon>Gunneridae</taxon>
        <taxon>Pentapetalae</taxon>
        <taxon>rosids</taxon>
        <taxon>malvids</taxon>
        <taxon>Malvales</taxon>
        <taxon>Malvaceae</taxon>
        <taxon>Malvoideae</taxon>
        <taxon>Hibiscus</taxon>
    </lineage>
</organism>
<name>A0ABR2QN14_9ROSI</name>
<reference evidence="1 2" key="1">
    <citation type="journal article" date="2024" name="G3 (Bethesda)">
        <title>Genome assembly of Hibiscus sabdariffa L. provides insights into metabolisms of medicinal natural products.</title>
        <authorList>
            <person name="Kim T."/>
        </authorList>
    </citation>
    <scope>NUCLEOTIDE SEQUENCE [LARGE SCALE GENOMIC DNA]</scope>
    <source>
        <strain evidence="1">TK-2024</strain>
        <tissue evidence="1">Old leaves</tissue>
    </source>
</reference>
<dbReference type="Proteomes" id="UP001396334">
    <property type="component" value="Unassembled WGS sequence"/>
</dbReference>
<protein>
    <submittedName>
        <fullName evidence="1">Uncharacterized protein</fullName>
    </submittedName>
</protein>
<evidence type="ECO:0000313" key="2">
    <source>
        <dbReference type="Proteomes" id="UP001396334"/>
    </source>
</evidence>
<gene>
    <name evidence="1" type="ORF">V6N11_024692</name>
</gene>
<comment type="caution">
    <text evidence="1">The sequence shown here is derived from an EMBL/GenBank/DDBJ whole genome shotgun (WGS) entry which is preliminary data.</text>
</comment>
<dbReference type="EMBL" id="JBBPBN010000035">
    <property type="protein sequence ID" value="KAK9001999.1"/>
    <property type="molecule type" value="Genomic_DNA"/>
</dbReference>
<proteinExistence type="predicted"/>
<keyword evidence="2" id="KW-1185">Reference proteome</keyword>
<evidence type="ECO:0000313" key="1">
    <source>
        <dbReference type="EMBL" id="KAK9001999.1"/>
    </source>
</evidence>
<accession>A0ABR2QN14</accession>
<sequence>MGSTAVPGGSGFYQPPVSQVIRGTAHIIGKEHANSLGSIGGHQSPILDVNLGKNVIFDSTMGSADEDSPMHQPEVLKRPRTALLIPEVSNADSTGMISTTSADEDEGIRSLAVDYFSNLFTSSNPVDFSSITAGVEPCISSAVNSDLLREFTPDDVLNALRSMSPLKALAEFFHCFINFQLRMMSVAFPLFPPCWVLLS</sequence>